<dbReference type="EMBL" id="JBHUOF010000007">
    <property type="protein sequence ID" value="MFD2799146.1"/>
    <property type="molecule type" value="Genomic_DNA"/>
</dbReference>
<sequence>MTVPTAPAADRASIENVLAAYALAYDDNDMETMADCFTADAVLTMRIQDGDLIGPFEGREAIVRLMRDSLASQNDQRRHLVTNVVIRAIDADIATVDSYLTLISVTGSTLTVLSTARYADELVRDSGHWRFGRRHIQLDLPY</sequence>
<evidence type="ECO:0000313" key="2">
    <source>
        <dbReference type="EMBL" id="MFD2799146.1"/>
    </source>
</evidence>
<feature type="domain" description="SnoaL-like" evidence="1">
    <location>
        <begin position="8"/>
        <end position="135"/>
    </location>
</feature>
<dbReference type="InterPro" id="IPR032710">
    <property type="entry name" value="NTF2-like_dom_sf"/>
</dbReference>
<proteinExistence type="predicted"/>
<comment type="caution">
    <text evidence="2">The sequence shown here is derived from an EMBL/GenBank/DDBJ whole genome shotgun (WGS) entry which is preliminary data.</text>
</comment>
<dbReference type="RefSeq" id="WP_377386330.1">
    <property type="nucleotide sequence ID" value="NZ_JBHSAN010000006.1"/>
</dbReference>
<reference evidence="3" key="1">
    <citation type="journal article" date="2019" name="Int. J. Syst. Evol. Microbiol.">
        <title>The Global Catalogue of Microorganisms (GCM) 10K type strain sequencing project: providing services to taxonomists for standard genome sequencing and annotation.</title>
        <authorList>
            <consortium name="The Broad Institute Genomics Platform"/>
            <consortium name="The Broad Institute Genome Sequencing Center for Infectious Disease"/>
            <person name="Wu L."/>
            <person name="Ma J."/>
        </authorList>
    </citation>
    <scope>NUCLEOTIDE SEQUENCE [LARGE SCALE GENOMIC DNA]</scope>
    <source>
        <strain evidence="3">IBRC-M 10906</strain>
    </source>
</reference>
<evidence type="ECO:0000313" key="3">
    <source>
        <dbReference type="Proteomes" id="UP001597478"/>
    </source>
</evidence>
<name>A0ABW5W7E2_9PSEU</name>
<organism evidence="2 3">
    <name type="scientific">Prauserella oleivorans</name>
    <dbReference type="NCBI Taxonomy" id="1478153"/>
    <lineage>
        <taxon>Bacteria</taxon>
        <taxon>Bacillati</taxon>
        <taxon>Actinomycetota</taxon>
        <taxon>Actinomycetes</taxon>
        <taxon>Pseudonocardiales</taxon>
        <taxon>Pseudonocardiaceae</taxon>
        <taxon>Prauserella</taxon>
    </lineage>
</organism>
<dbReference type="Pfam" id="PF13577">
    <property type="entry name" value="SnoaL_4"/>
    <property type="match status" value="1"/>
</dbReference>
<dbReference type="CDD" id="cd00531">
    <property type="entry name" value="NTF2_like"/>
    <property type="match status" value="1"/>
</dbReference>
<keyword evidence="3" id="KW-1185">Reference proteome</keyword>
<dbReference type="InterPro" id="IPR037401">
    <property type="entry name" value="SnoaL-like"/>
</dbReference>
<accession>A0ABW5W7E2</accession>
<dbReference type="Gene3D" id="3.10.450.50">
    <property type="match status" value="1"/>
</dbReference>
<evidence type="ECO:0000259" key="1">
    <source>
        <dbReference type="Pfam" id="PF13577"/>
    </source>
</evidence>
<dbReference type="Proteomes" id="UP001597478">
    <property type="component" value="Unassembled WGS sequence"/>
</dbReference>
<gene>
    <name evidence="2" type="ORF">ACFS2C_07070</name>
</gene>
<dbReference type="SUPFAM" id="SSF54427">
    <property type="entry name" value="NTF2-like"/>
    <property type="match status" value="1"/>
</dbReference>
<protein>
    <submittedName>
        <fullName evidence="2">Nuclear transport factor 2 family protein</fullName>
    </submittedName>
</protein>